<feature type="transmembrane region" description="Helical" evidence="7">
    <location>
        <begin position="245"/>
        <end position="273"/>
    </location>
</feature>
<gene>
    <name evidence="10" type="ORF">FHS09_002116</name>
</gene>
<dbReference type="InterPro" id="IPR011527">
    <property type="entry name" value="ABC1_TM_dom"/>
</dbReference>
<keyword evidence="2 7" id="KW-0812">Transmembrane</keyword>
<dbReference type="SMART" id="SM00382">
    <property type="entry name" value="AAA"/>
    <property type="match status" value="1"/>
</dbReference>
<evidence type="ECO:0000313" key="11">
    <source>
        <dbReference type="Proteomes" id="UP000535937"/>
    </source>
</evidence>
<keyword evidence="3" id="KW-0547">Nucleotide-binding</keyword>
<proteinExistence type="predicted"/>
<accession>A0A7W4WCN3</accession>
<dbReference type="InterPro" id="IPR027417">
    <property type="entry name" value="P-loop_NTPase"/>
</dbReference>
<dbReference type="GO" id="GO:0016887">
    <property type="term" value="F:ATP hydrolysis activity"/>
    <property type="evidence" value="ECO:0007669"/>
    <property type="project" value="InterPro"/>
</dbReference>
<dbReference type="InterPro" id="IPR036640">
    <property type="entry name" value="ABC1_TM_sf"/>
</dbReference>
<feature type="domain" description="ABC transmembrane type-1" evidence="9">
    <location>
        <begin position="28"/>
        <end position="316"/>
    </location>
</feature>
<comment type="caution">
    <text evidence="10">The sequence shown here is derived from an EMBL/GenBank/DDBJ whole genome shotgun (WGS) entry which is preliminary data.</text>
</comment>
<dbReference type="GO" id="GO:0034040">
    <property type="term" value="F:ATPase-coupled lipid transmembrane transporter activity"/>
    <property type="evidence" value="ECO:0007669"/>
    <property type="project" value="TreeGrafter"/>
</dbReference>
<keyword evidence="11" id="KW-1185">Reference proteome</keyword>
<dbReference type="PANTHER" id="PTHR24221:SF261">
    <property type="entry name" value="GLUTATHIONE_L-CYSTEINE TRANSPORT SYSTEM ATP-BINDING_PERMEASE PROTEIN CYDD"/>
    <property type="match status" value="1"/>
</dbReference>
<dbReference type="GO" id="GO:0005524">
    <property type="term" value="F:ATP binding"/>
    <property type="evidence" value="ECO:0007669"/>
    <property type="project" value="UniProtKB-KW"/>
</dbReference>
<evidence type="ECO:0000259" key="8">
    <source>
        <dbReference type="PROSITE" id="PS50893"/>
    </source>
</evidence>
<dbReference type="Pfam" id="PF00005">
    <property type="entry name" value="ABC_tran"/>
    <property type="match status" value="1"/>
</dbReference>
<feature type="transmembrane region" description="Helical" evidence="7">
    <location>
        <begin position="28"/>
        <end position="48"/>
    </location>
</feature>
<dbReference type="InterPro" id="IPR003439">
    <property type="entry name" value="ABC_transporter-like_ATP-bd"/>
</dbReference>
<dbReference type="InterPro" id="IPR017871">
    <property type="entry name" value="ABC_transporter-like_CS"/>
</dbReference>
<dbReference type="Pfam" id="PF00664">
    <property type="entry name" value="ABC_membrane"/>
    <property type="match status" value="1"/>
</dbReference>
<evidence type="ECO:0000256" key="3">
    <source>
        <dbReference type="ARBA" id="ARBA00022741"/>
    </source>
</evidence>
<keyword evidence="6 7" id="KW-0472">Membrane</keyword>
<dbReference type="Gene3D" id="1.20.1560.10">
    <property type="entry name" value="ABC transporter type 1, transmembrane domain"/>
    <property type="match status" value="1"/>
</dbReference>
<reference evidence="10 11" key="1">
    <citation type="submission" date="2020-08" db="EMBL/GenBank/DDBJ databases">
        <title>Genomic Encyclopedia of Type Strains, Phase III (KMG-III): the genomes of soil and plant-associated and newly described type strains.</title>
        <authorList>
            <person name="Whitman W."/>
        </authorList>
    </citation>
    <scope>NUCLEOTIDE SEQUENCE [LARGE SCALE GENOMIC DNA]</scope>
    <source>
        <strain evidence="10 11">CECT 8799</strain>
    </source>
</reference>
<dbReference type="AlphaFoldDB" id="A0A7W4WCN3"/>
<dbReference type="EMBL" id="JACHWZ010000008">
    <property type="protein sequence ID" value="MBB3061283.1"/>
    <property type="molecule type" value="Genomic_DNA"/>
</dbReference>
<evidence type="ECO:0000313" key="10">
    <source>
        <dbReference type="EMBL" id="MBB3061283.1"/>
    </source>
</evidence>
<evidence type="ECO:0000256" key="6">
    <source>
        <dbReference type="ARBA" id="ARBA00023136"/>
    </source>
</evidence>
<dbReference type="InterPro" id="IPR003593">
    <property type="entry name" value="AAA+_ATPase"/>
</dbReference>
<sequence length="558" mass="61805">MMGPKTEGAAELAWLDAQIQPFQTCWRWLMVIALSGLGVTLALYAVLAWQVDALLVSGRWPGGAMVATLAGLVVLQWALSELKLRRRQRLAARLTGTLATALFRQGADKGWVLLRSCSPSAWYDLLTKRLMAVEHYLIDYRLQRRLATLLPIFILAIVLPISWLVALILFITLPLMPLFMWIVGVGAAEAQRRHFTALDRLGAFFIDRLRGAGSLWVLNRSESQYQRFRLAHGELERRTSDVVRLAFLSASVLDFLATLSVALVAVYIGFSLLGELNFGHWDRPLTLGTGLFLLLLTPAFFAELKIMGRLYHARADALAAAERLRPILQRPLLGDTASPQIRFDRLETGHWQVMGYEGNVLIEGDDLHLHRGDRVWLQGPSGSGKSALLDALAGRRPIAGDWHLNGRPVTHLKALTDSVAMLAQRPVILPGTIAENVTLGRADASAARQALSLVGLDDWLRQQPDGLGTLLGEYPPLSGGQAQRLALARILVFMPDIVLLDEPTAHLSDEEHQALVTLLQNRLRHSTLVWVSHRPLNAAFFNRTWHADGAGRMTRVAA</sequence>
<dbReference type="PROSITE" id="PS50893">
    <property type="entry name" value="ABC_TRANSPORTER_2"/>
    <property type="match status" value="1"/>
</dbReference>
<evidence type="ECO:0000256" key="5">
    <source>
        <dbReference type="ARBA" id="ARBA00022989"/>
    </source>
</evidence>
<feature type="transmembrane region" description="Helical" evidence="7">
    <location>
        <begin position="146"/>
        <end position="165"/>
    </location>
</feature>
<evidence type="ECO:0000259" key="9">
    <source>
        <dbReference type="PROSITE" id="PS50929"/>
    </source>
</evidence>
<dbReference type="Gene3D" id="3.40.50.300">
    <property type="entry name" value="P-loop containing nucleotide triphosphate hydrolases"/>
    <property type="match status" value="1"/>
</dbReference>
<feature type="transmembrane region" description="Helical" evidence="7">
    <location>
        <begin position="285"/>
        <end position="304"/>
    </location>
</feature>
<evidence type="ECO:0000256" key="1">
    <source>
        <dbReference type="ARBA" id="ARBA00004651"/>
    </source>
</evidence>
<feature type="transmembrane region" description="Helical" evidence="7">
    <location>
        <begin position="60"/>
        <end position="79"/>
    </location>
</feature>
<organism evidence="10 11">
    <name type="scientific">Microbulbifer rhizosphaerae</name>
    <dbReference type="NCBI Taxonomy" id="1562603"/>
    <lineage>
        <taxon>Bacteria</taxon>
        <taxon>Pseudomonadati</taxon>
        <taxon>Pseudomonadota</taxon>
        <taxon>Gammaproteobacteria</taxon>
        <taxon>Cellvibrionales</taxon>
        <taxon>Microbulbiferaceae</taxon>
        <taxon>Microbulbifer</taxon>
    </lineage>
</organism>
<feature type="domain" description="ABC transporter" evidence="8">
    <location>
        <begin position="341"/>
        <end position="558"/>
    </location>
</feature>
<protein>
    <submittedName>
        <fullName evidence="10">ATP-binding cassette subfamily C protein CydD</fullName>
    </submittedName>
</protein>
<name>A0A7W4WCN3_9GAMM</name>
<comment type="subcellular location">
    <subcellularLocation>
        <location evidence="1">Cell membrane</location>
        <topology evidence="1">Multi-pass membrane protein</topology>
    </subcellularLocation>
</comment>
<dbReference type="PANTHER" id="PTHR24221">
    <property type="entry name" value="ATP-BINDING CASSETTE SUB-FAMILY B"/>
    <property type="match status" value="1"/>
</dbReference>
<dbReference type="SUPFAM" id="SSF90123">
    <property type="entry name" value="ABC transporter transmembrane region"/>
    <property type="match status" value="1"/>
</dbReference>
<evidence type="ECO:0000256" key="2">
    <source>
        <dbReference type="ARBA" id="ARBA00022692"/>
    </source>
</evidence>
<dbReference type="SUPFAM" id="SSF52540">
    <property type="entry name" value="P-loop containing nucleoside triphosphate hydrolases"/>
    <property type="match status" value="1"/>
</dbReference>
<dbReference type="RefSeq" id="WP_183459511.1">
    <property type="nucleotide sequence ID" value="NZ_JACHWZ010000008.1"/>
</dbReference>
<dbReference type="GO" id="GO:0140359">
    <property type="term" value="F:ABC-type transporter activity"/>
    <property type="evidence" value="ECO:0007669"/>
    <property type="project" value="InterPro"/>
</dbReference>
<dbReference type="PROSITE" id="PS50929">
    <property type="entry name" value="ABC_TM1F"/>
    <property type="match status" value="1"/>
</dbReference>
<evidence type="ECO:0000256" key="7">
    <source>
        <dbReference type="SAM" id="Phobius"/>
    </source>
</evidence>
<dbReference type="PROSITE" id="PS00211">
    <property type="entry name" value="ABC_TRANSPORTER_1"/>
    <property type="match status" value="1"/>
</dbReference>
<evidence type="ECO:0000256" key="4">
    <source>
        <dbReference type="ARBA" id="ARBA00022840"/>
    </source>
</evidence>
<dbReference type="GO" id="GO:0005886">
    <property type="term" value="C:plasma membrane"/>
    <property type="evidence" value="ECO:0007669"/>
    <property type="project" value="UniProtKB-SubCell"/>
</dbReference>
<dbReference type="InterPro" id="IPR039421">
    <property type="entry name" value="Type_1_exporter"/>
</dbReference>
<keyword evidence="4 10" id="KW-0067">ATP-binding</keyword>
<keyword evidence="5 7" id="KW-1133">Transmembrane helix</keyword>
<dbReference type="Proteomes" id="UP000535937">
    <property type="component" value="Unassembled WGS sequence"/>
</dbReference>